<proteinExistence type="predicted"/>
<evidence type="ECO:0000256" key="1">
    <source>
        <dbReference type="SAM" id="MobiDB-lite"/>
    </source>
</evidence>
<reference evidence="4 5" key="1">
    <citation type="submission" date="2013-02" db="EMBL/GenBank/DDBJ databases">
        <title>Draft Genome Sequence of Streptomyces afghaniensis, Which Produces Compounds of the Julimycin B-Complex.</title>
        <authorList>
            <person name="Gruening B.A."/>
            <person name="Praeg A."/>
            <person name="Erxleben A."/>
            <person name="Guenther S."/>
            <person name="Fiedler H.-P."/>
            <person name="Goodfellow M."/>
            <person name="Mueller M."/>
        </authorList>
    </citation>
    <scope>NUCLEOTIDE SEQUENCE [LARGE SCALE GENOMIC DNA]</scope>
    <source>
        <strain evidence="4 5">772</strain>
    </source>
</reference>
<gene>
    <name evidence="4" type="ORF">STAFG_8857</name>
</gene>
<organism evidence="4 5">
    <name type="scientific">Streptomyces afghaniensis 772</name>
    <dbReference type="NCBI Taxonomy" id="1283301"/>
    <lineage>
        <taxon>Bacteria</taxon>
        <taxon>Bacillati</taxon>
        <taxon>Actinomycetota</taxon>
        <taxon>Actinomycetes</taxon>
        <taxon>Kitasatosporales</taxon>
        <taxon>Streptomycetaceae</taxon>
        <taxon>Streptomyces</taxon>
    </lineage>
</organism>
<dbReference type="PANTHER" id="PTHR45527:SF1">
    <property type="entry name" value="FATTY ACID SYNTHASE"/>
    <property type="match status" value="1"/>
</dbReference>
<dbReference type="Gene3D" id="3.30.559.30">
    <property type="entry name" value="Nonribosomal peptide synthetase, condensation domain"/>
    <property type="match status" value="1"/>
</dbReference>
<feature type="compositionally biased region" description="Basic residues" evidence="1">
    <location>
        <begin position="25"/>
        <end position="34"/>
    </location>
</feature>
<keyword evidence="5" id="KW-1185">Reference proteome</keyword>
<comment type="caution">
    <text evidence="4">The sequence shown here is derived from an EMBL/GenBank/DDBJ whole genome shotgun (WGS) entry which is preliminary data.</text>
</comment>
<feature type="region of interest" description="Disordered" evidence="1">
    <location>
        <begin position="672"/>
        <end position="696"/>
    </location>
</feature>
<dbReference type="Pfam" id="PF00501">
    <property type="entry name" value="AMP-binding"/>
    <property type="match status" value="1"/>
</dbReference>
<dbReference type="GO" id="GO:0005829">
    <property type="term" value="C:cytosol"/>
    <property type="evidence" value="ECO:0007669"/>
    <property type="project" value="TreeGrafter"/>
</dbReference>
<dbReference type="Pfam" id="PF00668">
    <property type="entry name" value="Condensation"/>
    <property type="match status" value="1"/>
</dbReference>
<dbReference type="Proteomes" id="UP000015001">
    <property type="component" value="Unassembled WGS sequence"/>
</dbReference>
<dbReference type="FunFam" id="3.30.559.10:FF:000012">
    <property type="entry name" value="Non-ribosomal peptide synthetase"/>
    <property type="match status" value="1"/>
</dbReference>
<dbReference type="AlphaFoldDB" id="S4M4G4"/>
<dbReference type="GO" id="GO:0031177">
    <property type="term" value="F:phosphopantetheine binding"/>
    <property type="evidence" value="ECO:0007669"/>
    <property type="project" value="TreeGrafter"/>
</dbReference>
<accession>S4M4G4</accession>
<evidence type="ECO:0000313" key="4">
    <source>
        <dbReference type="EMBL" id="EPJ34088.1"/>
    </source>
</evidence>
<dbReference type="GO" id="GO:0009366">
    <property type="term" value="C:enterobactin synthetase complex"/>
    <property type="evidence" value="ECO:0007669"/>
    <property type="project" value="TreeGrafter"/>
</dbReference>
<dbReference type="EMBL" id="AOPY01001718">
    <property type="protein sequence ID" value="EPJ34088.1"/>
    <property type="molecule type" value="Genomic_DNA"/>
</dbReference>
<dbReference type="SUPFAM" id="SSF52777">
    <property type="entry name" value="CoA-dependent acyltransferases"/>
    <property type="match status" value="2"/>
</dbReference>
<dbReference type="PATRIC" id="fig|1283301.3.peg.8785"/>
<name>S4M4G4_9ACTN</name>
<dbReference type="GO" id="GO:0008610">
    <property type="term" value="P:lipid biosynthetic process"/>
    <property type="evidence" value="ECO:0007669"/>
    <property type="project" value="UniProtKB-ARBA"/>
</dbReference>
<dbReference type="HOGENOM" id="CLU_000022_2_9_11"/>
<dbReference type="GO" id="GO:0009239">
    <property type="term" value="P:enterobactin biosynthetic process"/>
    <property type="evidence" value="ECO:0007669"/>
    <property type="project" value="TreeGrafter"/>
</dbReference>
<feature type="domain" description="Condensation" evidence="3">
    <location>
        <begin position="48"/>
        <end position="493"/>
    </location>
</feature>
<dbReference type="InterPro" id="IPR001242">
    <property type="entry name" value="Condensation_dom"/>
</dbReference>
<evidence type="ECO:0000259" key="3">
    <source>
        <dbReference type="Pfam" id="PF00668"/>
    </source>
</evidence>
<evidence type="ECO:0000313" key="5">
    <source>
        <dbReference type="Proteomes" id="UP000015001"/>
    </source>
</evidence>
<dbReference type="GO" id="GO:0043041">
    <property type="term" value="P:amino acid activation for nonribosomal peptide biosynthetic process"/>
    <property type="evidence" value="ECO:0007669"/>
    <property type="project" value="TreeGrafter"/>
</dbReference>
<dbReference type="PANTHER" id="PTHR45527">
    <property type="entry name" value="NONRIBOSOMAL PEPTIDE SYNTHETASE"/>
    <property type="match status" value="1"/>
</dbReference>
<sequence>MSNGGHESKAVPSAAGTDREELLRRRLAGRRTGGRRSVIPKADRSAPLPLAAGQQQMWFLSRLDPDSTEYLIPLVVRLRGALDVSALERALGEISARHEVLRTRYAMTPDGQPVQVVDAPAESTAVLTVEQVPGGTPAERERRLTALVAAQTAAPFDLETDWPLRARVFRLTENDHVLCLVFHHIACDAWSTRILLTEISALYGAFTAGRPSPLEPLPVQYADYAAWQRDQLSGDGLQRQLAHWRTALDGAAPTELPTDRPRPATRSYAGAEVLFDFPAELPQAVRELAVAQETTPFTVMMAAFQAVIARSTGQSDISVGTVVSGRARPELQSLIGYGINSLVLRGHWDEGTDPAFTDLLDRTRRTVLDAFDHQDVPFAQLVDELQPERDLSRTPLYQIAFTMHESRLDAVDLPGLRVEPYSGGAPVAKCDLTLQVEESADGSFHGRVEYASALFDRETAQRTARHFLQLLQSAVAAPSTPISRLSMLDPAEHAIVSGSLDGHRPSAAVERCVHEIFAERAVLSPDAVAVIAGDVELTYAELDARANQLAHHLRDLGVGPESLVGVCLERGPDLMPTLLGVLKAGAGYLPLDPANPADRFGFVLADAGAQVVVTSGELVTVLDEVFDGELVVLDRDAQTIATRPQTAPETTGRTGQHRLRHLHLRVDRPAEGCDADAHPGRAAAGDGPGALRLRRG</sequence>
<protein>
    <submittedName>
        <fullName evidence="4">Putative Linear gramicidin synthase subunit D</fullName>
    </submittedName>
</protein>
<dbReference type="GO" id="GO:0047527">
    <property type="term" value="F:2,3-dihydroxybenzoate-serine ligase activity"/>
    <property type="evidence" value="ECO:0007669"/>
    <property type="project" value="TreeGrafter"/>
</dbReference>
<evidence type="ECO:0000259" key="2">
    <source>
        <dbReference type="Pfam" id="PF00501"/>
    </source>
</evidence>
<dbReference type="InterPro" id="IPR000873">
    <property type="entry name" value="AMP-dep_synth/lig_dom"/>
</dbReference>
<dbReference type="Gene3D" id="3.40.50.980">
    <property type="match status" value="2"/>
</dbReference>
<feature type="domain" description="AMP-dependent synthetase/ligase" evidence="2">
    <location>
        <begin position="517"/>
        <end position="637"/>
    </location>
</feature>
<feature type="compositionally biased region" description="Low complexity" evidence="1">
    <location>
        <begin position="680"/>
        <end position="696"/>
    </location>
</feature>
<feature type="region of interest" description="Disordered" evidence="1">
    <location>
        <begin position="1"/>
        <end position="42"/>
    </location>
</feature>
<dbReference type="SUPFAM" id="SSF56801">
    <property type="entry name" value="Acetyl-CoA synthetase-like"/>
    <property type="match status" value="1"/>
</dbReference>
<dbReference type="Gene3D" id="3.30.559.10">
    <property type="entry name" value="Chloramphenicol acetyltransferase-like domain"/>
    <property type="match status" value="1"/>
</dbReference>
<dbReference type="InterPro" id="IPR023213">
    <property type="entry name" value="CAT-like_dom_sf"/>
</dbReference>
<dbReference type="CDD" id="cd19531">
    <property type="entry name" value="LCL_NRPS-like"/>
    <property type="match status" value="1"/>
</dbReference>